<protein>
    <recommendedName>
        <fullName evidence="3">Lipoprotein</fullName>
    </recommendedName>
</protein>
<accession>A0ABT7SHJ8</accession>
<reference evidence="1 2" key="1">
    <citation type="submission" date="2023-06" db="EMBL/GenBank/DDBJ databases">
        <title>Cellulomonas sp. MW4 Whole genome sequence.</title>
        <authorList>
            <person name="Park S."/>
        </authorList>
    </citation>
    <scope>NUCLEOTIDE SEQUENCE [LARGE SCALE GENOMIC DNA]</scope>
    <source>
        <strain evidence="1 2">MW4</strain>
    </source>
</reference>
<comment type="caution">
    <text evidence="1">The sequence shown here is derived from an EMBL/GenBank/DDBJ whole genome shotgun (WGS) entry which is preliminary data.</text>
</comment>
<proteinExistence type="predicted"/>
<organism evidence="1 2">
    <name type="scientific">Cellulomonas alba</name>
    <dbReference type="NCBI Taxonomy" id="3053467"/>
    <lineage>
        <taxon>Bacteria</taxon>
        <taxon>Bacillati</taxon>
        <taxon>Actinomycetota</taxon>
        <taxon>Actinomycetes</taxon>
        <taxon>Micrococcales</taxon>
        <taxon>Cellulomonadaceae</taxon>
        <taxon>Cellulomonas</taxon>
    </lineage>
</organism>
<gene>
    <name evidence="1" type="ORF">QRT04_11965</name>
</gene>
<evidence type="ECO:0000313" key="1">
    <source>
        <dbReference type="EMBL" id="MDM7855645.1"/>
    </source>
</evidence>
<evidence type="ECO:0000313" key="2">
    <source>
        <dbReference type="Proteomes" id="UP001529338"/>
    </source>
</evidence>
<keyword evidence="2" id="KW-1185">Reference proteome</keyword>
<dbReference type="EMBL" id="JAUCGQ010000001">
    <property type="protein sequence ID" value="MDM7855645.1"/>
    <property type="molecule type" value="Genomic_DNA"/>
</dbReference>
<dbReference type="RefSeq" id="WP_289455502.1">
    <property type="nucleotide sequence ID" value="NZ_JAUCGQ010000001.1"/>
</dbReference>
<sequence>MPRTSRERRRRTAITVALAIAVMIPIASCAKTEPHADGSAVATAPTNPASTSTAELVVEIHVPLAPDPDATPGAYPFPWIDTVEDYLAGLDGSDGAEYDDGEEYGDEYLFFVAGAPEAALLELARRVALLPDVPVGVYAVVTDTVAPELGVGRRVELGEG</sequence>
<name>A0ABT7SHJ8_9CELL</name>
<evidence type="ECO:0008006" key="3">
    <source>
        <dbReference type="Google" id="ProtNLM"/>
    </source>
</evidence>
<dbReference type="Proteomes" id="UP001529338">
    <property type="component" value="Unassembled WGS sequence"/>
</dbReference>